<feature type="region of interest" description="Disordered" evidence="1">
    <location>
        <begin position="117"/>
        <end position="146"/>
    </location>
</feature>
<feature type="region of interest" description="Disordered" evidence="1">
    <location>
        <begin position="160"/>
        <end position="192"/>
    </location>
</feature>
<name>A0ABZ2E9E4_9BACT</name>
<feature type="domain" description="SPOR" evidence="3">
    <location>
        <begin position="197"/>
        <end position="275"/>
    </location>
</feature>
<keyword evidence="2" id="KW-1133">Transmembrane helix</keyword>
<evidence type="ECO:0000313" key="5">
    <source>
        <dbReference type="Proteomes" id="UP001318120"/>
    </source>
</evidence>
<reference evidence="4 5" key="1">
    <citation type="journal article" date="2017" name="Genome Biol. Evol.">
        <title>Comparative Genomic Analysis Identifies a Campylobacter Clade Deficient in Selenium Metabolism.</title>
        <authorList>
            <person name="Miller W.G."/>
            <person name="Yee E."/>
            <person name="Lopes B.S."/>
            <person name="Chapman M.H."/>
            <person name="Huynh S."/>
            <person name="Bono J.L."/>
            <person name="Parker C.T."/>
            <person name="Strachan N.J.C."/>
            <person name="Forbes K.J."/>
        </authorList>
    </citation>
    <scope>NUCLEOTIDE SEQUENCE [LARGE SCALE GENOMIC DNA]</scope>
    <source>
        <strain evidence="4 5">RM9261</strain>
    </source>
</reference>
<accession>A0ABZ2E9E4</accession>
<dbReference type="RefSeq" id="WP_086302379.1">
    <property type="nucleotide sequence ID" value="NZ_CP144916.1"/>
</dbReference>
<dbReference type="EMBL" id="CP144916">
    <property type="protein sequence ID" value="WWC42392.1"/>
    <property type="molecule type" value="Genomic_DNA"/>
</dbReference>
<keyword evidence="5" id="KW-1185">Reference proteome</keyword>
<evidence type="ECO:0000313" key="4">
    <source>
        <dbReference type="EMBL" id="WWC42392.1"/>
    </source>
</evidence>
<gene>
    <name evidence="4" type="ORF">CVIC9261_03445</name>
</gene>
<protein>
    <submittedName>
        <fullName evidence="4">SPOR domain-containing protein</fullName>
    </submittedName>
</protein>
<dbReference type="PROSITE" id="PS51724">
    <property type="entry name" value="SPOR"/>
    <property type="match status" value="1"/>
</dbReference>
<evidence type="ECO:0000259" key="3">
    <source>
        <dbReference type="PROSITE" id="PS51724"/>
    </source>
</evidence>
<dbReference type="InterPro" id="IPR036680">
    <property type="entry name" value="SPOR-like_sf"/>
</dbReference>
<keyword evidence="2" id="KW-0472">Membrane</keyword>
<keyword evidence="2" id="KW-0812">Transmembrane</keyword>
<dbReference type="Proteomes" id="UP001318120">
    <property type="component" value="Chromosome"/>
</dbReference>
<evidence type="ECO:0000256" key="1">
    <source>
        <dbReference type="SAM" id="MobiDB-lite"/>
    </source>
</evidence>
<organism evidence="4 5">
    <name type="scientific">Campylobacter vicugnae</name>
    <dbReference type="NCBI Taxonomy" id="1660076"/>
    <lineage>
        <taxon>Bacteria</taxon>
        <taxon>Pseudomonadati</taxon>
        <taxon>Campylobacterota</taxon>
        <taxon>Epsilonproteobacteria</taxon>
        <taxon>Campylobacterales</taxon>
        <taxon>Campylobacteraceae</taxon>
        <taxon>Campylobacter</taxon>
    </lineage>
</organism>
<dbReference type="Pfam" id="PF05036">
    <property type="entry name" value="SPOR"/>
    <property type="match status" value="1"/>
</dbReference>
<feature type="transmembrane region" description="Helical" evidence="2">
    <location>
        <begin position="26"/>
        <end position="47"/>
    </location>
</feature>
<proteinExistence type="predicted"/>
<dbReference type="InterPro" id="IPR007730">
    <property type="entry name" value="SPOR-like_dom"/>
</dbReference>
<feature type="compositionally biased region" description="Basic and acidic residues" evidence="1">
    <location>
        <begin position="160"/>
        <end position="189"/>
    </location>
</feature>
<sequence length="275" mass="30198">MEDNNNLQDILLDKNEEEKSGGVRKILIGIALLVIIFVVVLIVMKFLNSNDSNKNNDIADSLLLPTELPVTNAPTNSSNELFEQVPIVSETTNSKDSFENIVNEYKNAQAAMDTTSNTITPVLPPKVEEPFGSTDTGSKEVVKKESVKKEVVKKEPIKKVEPKKESTEPKKAESKNIVPKKTEVKKETAKSSVTSSSSLAKGSYIQVASVSKLDKNSALIKKLISSGYKYKTHEVVVNGNKVIKILIGPFGSDLNSNMEKIRQNISSGAFVYRIK</sequence>
<evidence type="ECO:0000256" key="2">
    <source>
        <dbReference type="SAM" id="Phobius"/>
    </source>
</evidence>
<dbReference type="SUPFAM" id="SSF110997">
    <property type="entry name" value="Sporulation related repeat"/>
    <property type="match status" value="1"/>
</dbReference>
<feature type="compositionally biased region" description="Basic and acidic residues" evidence="1">
    <location>
        <begin position="137"/>
        <end position="146"/>
    </location>
</feature>
<dbReference type="GeneID" id="93113133"/>